<protein>
    <recommendedName>
        <fullName evidence="2">MaoC-like domain-containing protein</fullName>
    </recommendedName>
</protein>
<sequence length="223" mass="23551">MSDNTTPANPLSAMTDAWVQMTQTAIESATAVNRAALGTYQDSNGDDRPNDAVSDGGAKAESAPGTEPSELPSLAFEDAEWSFDRSAEDATALAVGDSVTFTKRITAEDVERFAAVSGDTNRLHLDDEFAEDSRFGGRIAHGTLVSGLISAALARLPGLTIYLSQDLEFRGPVELDDRVSAVVEIVEDLGDGQFRLATTIENAESGTTVIDGEAVVLIDELPV</sequence>
<dbReference type="EMBL" id="BAAADV010000004">
    <property type="protein sequence ID" value="GAA0674630.1"/>
    <property type="molecule type" value="Genomic_DNA"/>
</dbReference>
<dbReference type="AlphaFoldDB" id="A0AAV3TBV4"/>
<dbReference type="PANTHER" id="PTHR43437">
    <property type="entry name" value="HYDROXYACYL-THIOESTER DEHYDRATASE TYPE 2, MITOCHONDRIAL-RELATED"/>
    <property type="match status" value="1"/>
</dbReference>
<dbReference type="Gene3D" id="3.10.129.10">
    <property type="entry name" value="Hotdog Thioesterase"/>
    <property type="match status" value="1"/>
</dbReference>
<dbReference type="GO" id="GO:0006633">
    <property type="term" value="P:fatty acid biosynthetic process"/>
    <property type="evidence" value="ECO:0007669"/>
    <property type="project" value="TreeGrafter"/>
</dbReference>
<keyword evidence="4" id="KW-1185">Reference proteome</keyword>
<gene>
    <name evidence="3" type="ORF">GCM10009020_22610</name>
</gene>
<accession>A0AAV3TBV4</accession>
<feature type="region of interest" description="Disordered" evidence="1">
    <location>
        <begin position="37"/>
        <end position="71"/>
    </location>
</feature>
<dbReference type="PANTHER" id="PTHR43437:SF3">
    <property type="entry name" value="HYDROXYACYL-THIOESTER DEHYDRATASE TYPE 2, MITOCHONDRIAL"/>
    <property type="match status" value="1"/>
</dbReference>
<evidence type="ECO:0000256" key="1">
    <source>
        <dbReference type="SAM" id="MobiDB-lite"/>
    </source>
</evidence>
<dbReference type="Pfam" id="PF01575">
    <property type="entry name" value="MaoC_dehydratas"/>
    <property type="match status" value="1"/>
</dbReference>
<organism evidence="3 4">
    <name type="scientific">Natronoarchaeum mannanilyticum</name>
    <dbReference type="NCBI Taxonomy" id="926360"/>
    <lineage>
        <taxon>Archaea</taxon>
        <taxon>Methanobacteriati</taxon>
        <taxon>Methanobacteriota</taxon>
        <taxon>Stenosarchaea group</taxon>
        <taxon>Halobacteria</taxon>
        <taxon>Halobacteriales</taxon>
        <taxon>Natronoarchaeaceae</taxon>
    </lineage>
</organism>
<dbReference type="Proteomes" id="UP001500420">
    <property type="component" value="Unassembled WGS sequence"/>
</dbReference>
<name>A0AAV3TBV4_9EURY</name>
<dbReference type="InterPro" id="IPR050965">
    <property type="entry name" value="UPF0336/Enoyl-CoA_hydratase"/>
</dbReference>
<dbReference type="InterPro" id="IPR029069">
    <property type="entry name" value="HotDog_dom_sf"/>
</dbReference>
<evidence type="ECO:0000313" key="3">
    <source>
        <dbReference type="EMBL" id="GAA0674630.1"/>
    </source>
</evidence>
<feature type="domain" description="MaoC-like" evidence="2">
    <location>
        <begin position="96"/>
        <end position="187"/>
    </location>
</feature>
<dbReference type="RefSeq" id="WP_343774127.1">
    <property type="nucleotide sequence ID" value="NZ_BAAADV010000004.1"/>
</dbReference>
<dbReference type="CDD" id="cd03449">
    <property type="entry name" value="R_hydratase"/>
    <property type="match status" value="1"/>
</dbReference>
<reference evidence="3 4" key="1">
    <citation type="journal article" date="2019" name="Int. J. Syst. Evol. Microbiol.">
        <title>The Global Catalogue of Microorganisms (GCM) 10K type strain sequencing project: providing services to taxonomists for standard genome sequencing and annotation.</title>
        <authorList>
            <consortium name="The Broad Institute Genomics Platform"/>
            <consortium name="The Broad Institute Genome Sequencing Center for Infectious Disease"/>
            <person name="Wu L."/>
            <person name="Ma J."/>
        </authorList>
    </citation>
    <scope>NUCLEOTIDE SEQUENCE [LARGE SCALE GENOMIC DNA]</scope>
    <source>
        <strain evidence="3 4">JCM 16328</strain>
    </source>
</reference>
<proteinExistence type="predicted"/>
<dbReference type="InterPro" id="IPR002539">
    <property type="entry name" value="MaoC-like_dom"/>
</dbReference>
<evidence type="ECO:0000259" key="2">
    <source>
        <dbReference type="Pfam" id="PF01575"/>
    </source>
</evidence>
<comment type="caution">
    <text evidence="3">The sequence shown here is derived from an EMBL/GenBank/DDBJ whole genome shotgun (WGS) entry which is preliminary data.</text>
</comment>
<dbReference type="GO" id="GO:0019171">
    <property type="term" value="F:(3R)-hydroxyacyl-[acyl-carrier-protein] dehydratase activity"/>
    <property type="evidence" value="ECO:0007669"/>
    <property type="project" value="TreeGrafter"/>
</dbReference>
<dbReference type="SUPFAM" id="SSF54637">
    <property type="entry name" value="Thioesterase/thiol ester dehydrase-isomerase"/>
    <property type="match status" value="1"/>
</dbReference>
<evidence type="ECO:0000313" key="4">
    <source>
        <dbReference type="Proteomes" id="UP001500420"/>
    </source>
</evidence>